<proteinExistence type="predicted"/>
<accession>A0ABQ9JW81</accession>
<sequence>MVLPSPLLSRIGNKLTFFNRLTSGIVSPSELPDSPTQTVPPSPKTRKATLEFPTRVRVEHLWIINLTLSLS</sequence>
<evidence type="ECO:0000313" key="1">
    <source>
        <dbReference type="EMBL" id="KAJ8981608.1"/>
    </source>
</evidence>
<dbReference type="PANTHER" id="PTHR12607:SF12">
    <property type="entry name" value="APC-LIKE, ISOFORM A-RELATED"/>
    <property type="match status" value="1"/>
</dbReference>
<gene>
    <name evidence="1" type="ORF">NQ317_011888</name>
</gene>
<comment type="caution">
    <text evidence="1">The sequence shown here is derived from an EMBL/GenBank/DDBJ whole genome shotgun (WGS) entry which is preliminary data.</text>
</comment>
<reference evidence="1" key="1">
    <citation type="journal article" date="2023" name="Insect Mol. Biol.">
        <title>Genome sequencing provides insights into the evolution of gene families encoding plant cell wall-degrading enzymes in longhorned beetles.</title>
        <authorList>
            <person name="Shin N.R."/>
            <person name="Okamura Y."/>
            <person name="Kirsch R."/>
            <person name="Pauchet Y."/>
        </authorList>
    </citation>
    <scope>NUCLEOTIDE SEQUENCE</scope>
    <source>
        <strain evidence="1">MMC_N1</strain>
    </source>
</reference>
<organism evidence="1 2">
    <name type="scientific">Molorchus minor</name>
    <dbReference type="NCBI Taxonomy" id="1323400"/>
    <lineage>
        <taxon>Eukaryota</taxon>
        <taxon>Metazoa</taxon>
        <taxon>Ecdysozoa</taxon>
        <taxon>Arthropoda</taxon>
        <taxon>Hexapoda</taxon>
        <taxon>Insecta</taxon>
        <taxon>Pterygota</taxon>
        <taxon>Neoptera</taxon>
        <taxon>Endopterygota</taxon>
        <taxon>Coleoptera</taxon>
        <taxon>Polyphaga</taxon>
        <taxon>Cucujiformia</taxon>
        <taxon>Chrysomeloidea</taxon>
        <taxon>Cerambycidae</taxon>
        <taxon>Lamiinae</taxon>
        <taxon>Monochamini</taxon>
        <taxon>Molorchus</taxon>
    </lineage>
</organism>
<dbReference type="EMBL" id="JAPWTJ010000175">
    <property type="protein sequence ID" value="KAJ8981608.1"/>
    <property type="molecule type" value="Genomic_DNA"/>
</dbReference>
<dbReference type="Proteomes" id="UP001162164">
    <property type="component" value="Unassembled WGS sequence"/>
</dbReference>
<dbReference type="InterPro" id="IPR026818">
    <property type="entry name" value="Apc_fam"/>
</dbReference>
<keyword evidence="2" id="KW-1185">Reference proteome</keyword>
<evidence type="ECO:0000313" key="2">
    <source>
        <dbReference type="Proteomes" id="UP001162164"/>
    </source>
</evidence>
<dbReference type="PANTHER" id="PTHR12607">
    <property type="entry name" value="ADENOMATOUS POLYPOSIS COLI PROTEIN FAMILY"/>
    <property type="match status" value="1"/>
</dbReference>
<name>A0ABQ9JW81_9CUCU</name>
<protein>
    <submittedName>
        <fullName evidence="1">Uncharacterized protein</fullName>
    </submittedName>
</protein>